<keyword evidence="5 6" id="KW-0472">Membrane</keyword>
<keyword evidence="3 6" id="KW-0812">Transmembrane</keyword>
<dbReference type="InterPro" id="IPR011701">
    <property type="entry name" value="MFS"/>
</dbReference>
<feature type="transmembrane region" description="Helical" evidence="6">
    <location>
        <begin position="169"/>
        <end position="188"/>
    </location>
</feature>
<feature type="transmembrane region" description="Helical" evidence="6">
    <location>
        <begin position="306"/>
        <end position="328"/>
    </location>
</feature>
<evidence type="ECO:0000256" key="5">
    <source>
        <dbReference type="ARBA" id="ARBA00023136"/>
    </source>
</evidence>
<feature type="transmembrane region" description="Helical" evidence="6">
    <location>
        <begin position="340"/>
        <end position="363"/>
    </location>
</feature>
<name>A0A161Y0A2_9GAMM</name>
<dbReference type="PATRIC" id="fig|1365248.3.peg.4248"/>
<feature type="transmembrane region" description="Helical" evidence="6">
    <location>
        <begin position="14"/>
        <end position="36"/>
    </location>
</feature>
<dbReference type="Pfam" id="PF07690">
    <property type="entry name" value="MFS_1"/>
    <property type="match status" value="1"/>
</dbReference>
<dbReference type="InterPro" id="IPR020846">
    <property type="entry name" value="MFS_dom"/>
</dbReference>
<feature type="transmembrane region" description="Helical" evidence="6">
    <location>
        <begin position="369"/>
        <end position="385"/>
    </location>
</feature>
<feature type="transmembrane region" description="Helical" evidence="6">
    <location>
        <begin position="48"/>
        <end position="68"/>
    </location>
</feature>
<reference evidence="8 9" key="1">
    <citation type="submission" date="2013-07" db="EMBL/GenBank/DDBJ databases">
        <title>Comparative Genomic and Metabolomic Analysis of Twelve Strains of Pseudoalteromonas luteoviolacea.</title>
        <authorList>
            <person name="Vynne N.G."/>
            <person name="Mansson M."/>
            <person name="Gram L."/>
        </authorList>
    </citation>
    <scope>NUCLEOTIDE SEQUENCE [LARGE SCALE GENOMIC DNA]</scope>
    <source>
        <strain evidence="8 9">CPMOR-1</strain>
    </source>
</reference>
<keyword evidence="2" id="KW-1003">Cell membrane</keyword>
<evidence type="ECO:0000256" key="2">
    <source>
        <dbReference type="ARBA" id="ARBA00022475"/>
    </source>
</evidence>
<dbReference type="InterPro" id="IPR036259">
    <property type="entry name" value="MFS_trans_sf"/>
</dbReference>
<dbReference type="Proteomes" id="UP000076486">
    <property type="component" value="Unassembled WGS sequence"/>
</dbReference>
<dbReference type="InterPro" id="IPR050189">
    <property type="entry name" value="MFS_Efflux_Transporters"/>
</dbReference>
<dbReference type="EMBL" id="AUYC01000051">
    <property type="protein sequence ID" value="KZN59806.1"/>
    <property type="molecule type" value="Genomic_DNA"/>
</dbReference>
<dbReference type="PROSITE" id="PS50850">
    <property type="entry name" value="MFS"/>
    <property type="match status" value="1"/>
</dbReference>
<feature type="domain" description="Major facilitator superfamily (MFS) profile" evidence="7">
    <location>
        <begin position="11"/>
        <end position="395"/>
    </location>
</feature>
<dbReference type="RefSeq" id="WP_063369460.1">
    <property type="nucleotide sequence ID" value="NZ_AUYC01000051.1"/>
</dbReference>
<evidence type="ECO:0000259" key="7">
    <source>
        <dbReference type="PROSITE" id="PS50850"/>
    </source>
</evidence>
<dbReference type="GO" id="GO:0005886">
    <property type="term" value="C:plasma membrane"/>
    <property type="evidence" value="ECO:0007669"/>
    <property type="project" value="UniProtKB-SubCell"/>
</dbReference>
<feature type="transmembrane region" description="Helical" evidence="6">
    <location>
        <begin position="80"/>
        <end position="99"/>
    </location>
</feature>
<comment type="caution">
    <text evidence="8">The sequence shown here is derived from an EMBL/GenBank/DDBJ whole genome shotgun (WGS) entry which is preliminary data.</text>
</comment>
<evidence type="ECO:0000313" key="8">
    <source>
        <dbReference type="EMBL" id="KZN59806.1"/>
    </source>
</evidence>
<protein>
    <recommendedName>
        <fullName evidence="7">Major facilitator superfamily (MFS) profile domain-containing protein</fullName>
    </recommendedName>
</protein>
<sequence length="416" mass="45495">MIALPGRTLIVNRYIALAAFLLSCSQLASQIFMPVLPDITQYLSLTEGASQAIIISFFLSLGAAQLVAGPLCDKFGSRPIFIGGQIILIIGTLLCALAPDAEVFLIGRILQGIGSASPVLVSRAILYATFNGNKLNSSMGNLAISASVVALITPLFAGTLAEMFSWQGMSYALIAYYGFVMMFGLVVFPSQQSTNMSLRPSALVKQYQDILTSRYFVSMAIIKWAPTFLYLTIQLYFPFLLRNQFSFTTEQIGQAMTVCMGGLLIGSSLAKLMQKHVSHLKVVAYLWPALPLSALTFLLLHDSVYAVILAYCAILFIFGGYFPSYMYYVGHFHKSRSSTANALVGATELLIFSVVAWLANQFLISGPDSISLIILFTSIIILFAVKNLSHVHKNHDHIQGKQNAIRDPKTHNQATK</sequence>
<organism evidence="8 9">
    <name type="scientific">Pseudoalteromonas luteoviolacea CPMOR-1</name>
    <dbReference type="NCBI Taxonomy" id="1365248"/>
    <lineage>
        <taxon>Bacteria</taxon>
        <taxon>Pseudomonadati</taxon>
        <taxon>Pseudomonadota</taxon>
        <taxon>Gammaproteobacteria</taxon>
        <taxon>Alteromonadales</taxon>
        <taxon>Pseudoalteromonadaceae</taxon>
        <taxon>Pseudoalteromonas</taxon>
    </lineage>
</organism>
<evidence type="ECO:0000256" key="3">
    <source>
        <dbReference type="ARBA" id="ARBA00022692"/>
    </source>
</evidence>
<keyword evidence="4 6" id="KW-1133">Transmembrane helix</keyword>
<feature type="transmembrane region" description="Helical" evidence="6">
    <location>
        <begin position="215"/>
        <end position="239"/>
    </location>
</feature>
<feature type="transmembrane region" description="Helical" evidence="6">
    <location>
        <begin position="282"/>
        <end position="300"/>
    </location>
</feature>
<proteinExistence type="predicted"/>
<feature type="transmembrane region" description="Helical" evidence="6">
    <location>
        <begin position="138"/>
        <end position="157"/>
    </location>
</feature>
<evidence type="ECO:0000256" key="4">
    <source>
        <dbReference type="ARBA" id="ARBA00022989"/>
    </source>
</evidence>
<evidence type="ECO:0000256" key="1">
    <source>
        <dbReference type="ARBA" id="ARBA00004651"/>
    </source>
</evidence>
<dbReference type="GO" id="GO:0022857">
    <property type="term" value="F:transmembrane transporter activity"/>
    <property type="evidence" value="ECO:0007669"/>
    <property type="project" value="InterPro"/>
</dbReference>
<dbReference type="PROSITE" id="PS51257">
    <property type="entry name" value="PROKAR_LIPOPROTEIN"/>
    <property type="match status" value="1"/>
</dbReference>
<feature type="transmembrane region" description="Helical" evidence="6">
    <location>
        <begin position="105"/>
        <end position="126"/>
    </location>
</feature>
<dbReference type="SUPFAM" id="SSF103473">
    <property type="entry name" value="MFS general substrate transporter"/>
    <property type="match status" value="1"/>
</dbReference>
<dbReference type="Gene3D" id="1.20.1720.10">
    <property type="entry name" value="Multidrug resistance protein D"/>
    <property type="match status" value="1"/>
</dbReference>
<dbReference type="PANTHER" id="PTHR43124:SF3">
    <property type="entry name" value="CHLORAMPHENICOL EFFLUX PUMP RV0191"/>
    <property type="match status" value="1"/>
</dbReference>
<evidence type="ECO:0000313" key="9">
    <source>
        <dbReference type="Proteomes" id="UP000076486"/>
    </source>
</evidence>
<dbReference type="PANTHER" id="PTHR43124">
    <property type="entry name" value="PURINE EFFLUX PUMP PBUE"/>
    <property type="match status" value="1"/>
</dbReference>
<dbReference type="AlphaFoldDB" id="A0A161Y0A2"/>
<gene>
    <name evidence="8" type="ORF">N473_02520</name>
</gene>
<accession>A0A161Y0A2</accession>
<evidence type="ECO:0000256" key="6">
    <source>
        <dbReference type="SAM" id="Phobius"/>
    </source>
</evidence>
<comment type="subcellular location">
    <subcellularLocation>
        <location evidence="1">Cell membrane</location>
        <topology evidence="1">Multi-pass membrane protein</topology>
    </subcellularLocation>
</comment>
<feature type="transmembrane region" description="Helical" evidence="6">
    <location>
        <begin position="251"/>
        <end position="270"/>
    </location>
</feature>